<evidence type="ECO:0000256" key="4">
    <source>
        <dbReference type="ARBA" id="ARBA00023027"/>
    </source>
</evidence>
<comment type="caution">
    <text evidence="7">The sequence shown here is derived from an EMBL/GenBank/DDBJ whole genome shotgun (WGS) entry which is preliminary data.</text>
</comment>
<gene>
    <name evidence="7" type="ORF">B2A_04714</name>
</gene>
<dbReference type="Gene3D" id="3.40.50.720">
    <property type="entry name" value="NAD(P)-binding Rossmann-like Domain"/>
    <property type="match status" value="1"/>
</dbReference>
<name>T1AJX8_9ZZZZ</name>
<comment type="catalytic activity">
    <reaction evidence="1">
        <text>UDP-alpha-D-glucose = UDP-alpha-D-galactose</text>
        <dbReference type="Rhea" id="RHEA:22168"/>
        <dbReference type="ChEBI" id="CHEBI:58885"/>
        <dbReference type="ChEBI" id="CHEBI:66914"/>
        <dbReference type="EC" id="5.1.3.2"/>
    </reaction>
</comment>
<dbReference type="InterPro" id="IPR036291">
    <property type="entry name" value="NAD(P)-bd_dom_sf"/>
</dbReference>
<reference evidence="7" key="1">
    <citation type="submission" date="2013-08" db="EMBL/GenBank/DDBJ databases">
        <authorList>
            <person name="Mendez C."/>
            <person name="Richter M."/>
            <person name="Ferrer M."/>
            <person name="Sanchez J."/>
        </authorList>
    </citation>
    <scope>NUCLEOTIDE SEQUENCE</scope>
</reference>
<dbReference type="PANTHER" id="PTHR43725">
    <property type="entry name" value="UDP-GLUCOSE 4-EPIMERASE"/>
    <property type="match status" value="1"/>
</dbReference>
<evidence type="ECO:0000256" key="3">
    <source>
        <dbReference type="ARBA" id="ARBA00013189"/>
    </source>
</evidence>
<protein>
    <recommendedName>
        <fullName evidence="3">UDP-glucose 4-epimerase</fullName>
        <ecNumber evidence="3">5.1.3.2</ecNumber>
    </recommendedName>
</protein>
<evidence type="ECO:0000313" key="7">
    <source>
        <dbReference type="EMBL" id="EQD57617.1"/>
    </source>
</evidence>
<dbReference type="AlphaFoldDB" id="T1AJX8"/>
<evidence type="ECO:0000259" key="6">
    <source>
        <dbReference type="Pfam" id="PF16363"/>
    </source>
</evidence>
<dbReference type="GO" id="GO:0005996">
    <property type="term" value="P:monosaccharide metabolic process"/>
    <property type="evidence" value="ECO:0007669"/>
    <property type="project" value="TreeGrafter"/>
</dbReference>
<dbReference type="Gene3D" id="3.90.25.10">
    <property type="entry name" value="UDP-galactose 4-epimerase, domain 1"/>
    <property type="match status" value="1"/>
</dbReference>
<evidence type="ECO:0000256" key="5">
    <source>
        <dbReference type="ARBA" id="ARBA00023235"/>
    </source>
</evidence>
<accession>T1AJX8</accession>
<feature type="non-terminal residue" evidence="7">
    <location>
        <position position="1"/>
    </location>
</feature>
<dbReference type="PANTHER" id="PTHR43725:SF47">
    <property type="entry name" value="UDP-GLUCOSE 4-EPIMERASE"/>
    <property type="match status" value="1"/>
</dbReference>
<dbReference type="EMBL" id="AUZZ01003192">
    <property type="protein sequence ID" value="EQD57617.1"/>
    <property type="molecule type" value="Genomic_DNA"/>
</dbReference>
<sequence>PNNLMPTITQVAVGRLPRLRVFGGDWPTPDGSGVRDYIHVMDLAEGHVAALRHLLAHDPALLTLNLGSGHGISVLRMLHAFEQVLGRALPCEIAARRPGDIAAYWADPSRAARVLGWRTQRDLHAMCRDAWRWQQGNPRGYAQD</sequence>
<keyword evidence="4" id="KW-0520">NAD</keyword>
<evidence type="ECO:0000256" key="2">
    <source>
        <dbReference type="ARBA" id="ARBA00001911"/>
    </source>
</evidence>
<dbReference type="InterPro" id="IPR016040">
    <property type="entry name" value="NAD(P)-bd_dom"/>
</dbReference>
<feature type="domain" description="NAD(P)-binding" evidence="6">
    <location>
        <begin position="3"/>
        <end position="129"/>
    </location>
</feature>
<dbReference type="GO" id="GO:0005829">
    <property type="term" value="C:cytosol"/>
    <property type="evidence" value="ECO:0007669"/>
    <property type="project" value="TreeGrafter"/>
</dbReference>
<dbReference type="SUPFAM" id="SSF51735">
    <property type="entry name" value="NAD(P)-binding Rossmann-fold domains"/>
    <property type="match status" value="1"/>
</dbReference>
<keyword evidence="5" id="KW-0413">Isomerase</keyword>
<organism evidence="7">
    <name type="scientific">mine drainage metagenome</name>
    <dbReference type="NCBI Taxonomy" id="410659"/>
    <lineage>
        <taxon>unclassified sequences</taxon>
        <taxon>metagenomes</taxon>
        <taxon>ecological metagenomes</taxon>
    </lineage>
</organism>
<dbReference type="EC" id="5.1.3.2" evidence="3"/>
<dbReference type="GO" id="GO:0003978">
    <property type="term" value="F:UDP-glucose 4-epimerase activity"/>
    <property type="evidence" value="ECO:0007669"/>
    <property type="project" value="UniProtKB-EC"/>
</dbReference>
<dbReference type="Pfam" id="PF16363">
    <property type="entry name" value="GDP_Man_Dehyd"/>
    <property type="match status" value="1"/>
</dbReference>
<proteinExistence type="predicted"/>
<comment type="cofactor">
    <cofactor evidence="2">
        <name>NAD(+)</name>
        <dbReference type="ChEBI" id="CHEBI:57540"/>
    </cofactor>
</comment>
<reference evidence="7" key="2">
    <citation type="journal article" date="2014" name="ISME J.">
        <title>Microbial stratification in low pH oxic and suboxic macroscopic growths along an acid mine drainage.</title>
        <authorList>
            <person name="Mendez-Garcia C."/>
            <person name="Mesa V."/>
            <person name="Sprenger R.R."/>
            <person name="Richter M."/>
            <person name="Diez M.S."/>
            <person name="Solano J."/>
            <person name="Bargiela R."/>
            <person name="Golyshina O.V."/>
            <person name="Manteca A."/>
            <person name="Ramos J.L."/>
            <person name="Gallego J.R."/>
            <person name="Llorente I."/>
            <person name="Martins Dos Santos V.A."/>
            <person name="Jensen O.N."/>
            <person name="Pelaez A.I."/>
            <person name="Sanchez J."/>
            <person name="Ferrer M."/>
        </authorList>
    </citation>
    <scope>NUCLEOTIDE SEQUENCE</scope>
</reference>
<evidence type="ECO:0000256" key="1">
    <source>
        <dbReference type="ARBA" id="ARBA00000083"/>
    </source>
</evidence>